<dbReference type="AlphaFoldDB" id="C4WYJ2"/>
<evidence type="ECO:0000313" key="2">
    <source>
        <dbReference type="EMBL" id="CAP74541.1"/>
    </source>
</evidence>
<accession>C4WYJ2</accession>
<sequence>LTNNNNMKTIALLTSIILSVFSLYAFSAEYQFRQKLEDTNFASQYAPIDPKPPVVPDKPTQPEDGYDISPYQNMSVTGHTGNESEYAYDSSFARAMNKDIVARQNNVFMITIGNGIASILLSSNDEGLAKNMKG</sequence>
<protein>
    <submittedName>
        <fullName evidence="2">Putative TdLSC36 protein</fullName>
    </submittedName>
</protein>
<feature type="non-terminal residue" evidence="2">
    <location>
        <position position="1"/>
    </location>
</feature>
<proteinExistence type="evidence at transcript level"/>
<reference evidence="2" key="1">
    <citation type="journal article" date="2011" name="Mol. Biol. Rep.">
        <title>Identification of candidate genes associated with senescence in durum wheat (Triticum turgidum subsp. durum) using cDNA-AFLP.</title>
        <authorList>
            <person name="Rampino P."/>
            <person name="Pataleo S."/>
            <person name="Falco V."/>
            <person name="Mita G."/>
            <person name="Perrotta C."/>
        </authorList>
    </citation>
    <scope>NUCLEOTIDE SEQUENCE</scope>
    <source>
        <tissue evidence="2">Flag leaf</tissue>
    </source>
</reference>
<gene>
    <name evidence="2" type="primary">TdLSC36</name>
</gene>
<dbReference type="EMBL" id="AM939965">
    <property type="protein sequence ID" value="CAP74541.1"/>
    <property type="molecule type" value="mRNA"/>
</dbReference>
<name>C4WYJ2_TRITD</name>
<feature type="region of interest" description="Disordered" evidence="1">
    <location>
        <begin position="43"/>
        <end position="67"/>
    </location>
</feature>
<organism evidence="2">
    <name type="scientific">Triticum turgidum subsp. durum</name>
    <name type="common">Durum wheat</name>
    <name type="synonym">Triticum durum</name>
    <dbReference type="NCBI Taxonomy" id="4567"/>
    <lineage>
        <taxon>Eukaryota</taxon>
        <taxon>Viridiplantae</taxon>
        <taxon>Streptophyta</taxon>
        <taxon>Embryophyta</taxon>
        <taxon>Tracheophyta</taxon>
        <taxon>Spermatophyta</taxon>
        <taxon>Magnoliopsida</taxon>
        <taxon>Liliopsida</taxon>
        <taxon>Poales</taxon>
        <taxon>Poaceae</taxon>
        <taxon>BOP clade</taxon>
        <taxon>Pooideae</taxon>
        <taxon>Triticodae</taxon>
        <taxon>Triticeae</taxon>
        <taxon>Triticinae</taxon>
        <taxon>Triticum</taxon>
    </lineage>
</organism>
<evidence type="ECO:0000256" key="1">
    <source>
        <dbReference type="SAM" id="MobiDB-lite"/>
    </source>
</evidence>